<keyword evidence="8" id="KW-1185">Reference proteome</keyword>
<dbReference type="InterPro" id="IPR040462">
    <property type="entry name" value="EARLY_FLOWERING_4"/>
</dbReference>
<evidence type="ECO:0000256" key="1">
    <source>
        <dbReference type="ARBA" id="ARBA00004123"/>
    </source>
</evidence>
<reference evidence="7 8" key="1">
    <citation type="submission" date="2024-11" db="EMBL/GenBank/DDBJ databases">
        <title>A near-complete genome assembly of Cinchona calisaya.</title>
        <authorList>
            <person name="Lian D.C."/>
            <person name="Zhao X.W."/>
            <person name="Wei L."/>
        </authorList>
    </citation>
    <scope>NUCLEOTIDE SEQUENCE [LARGE SCALE GENOMIC DNA]</scope>
    <source>
        <tissue evidence="7">Nenye</tissue>
    </source>
</reference>
<keyword evidence="3" id="KW-0090">Biological rhythms</keyword>
<evidence type="ECO:0000256" key="3">
    <source>
        <dbReference type="ARBA" id="ARBA00023108"/>
    </source>
</evidence>
<dbReference type="PANTHER" id="PTHR33469:SF5">
    <property type="entry name" value="PROTEIN EARLY FLOWERING 4"/>
    <property type="match status" value="1"/>
</dbReference>
<accession>A0ABD2ZXF3</accession>
<dbReference type="GO" id="GO:0005634">
    <property type="term" value="C:nucleus"/>
    <property type="evidence" value="ECO:0007669"/>
    <property type="project" value="UniProtKB-SubCell"/>
</dbReference>
<feature type="compositionally biased region" description="Polar residues" evidence="5">
    <location>
        <begin position="35"/>
        <end position="46"/>
    </location>
</feature>
<feature type="region of interest" description="Disordered" evidence="5">
    <location>
        <begin position="146"/>
        <end position="165"/>
    </location>
</feature>
<dbReference type="GO" id="GO:0048511">
    <property type="term" value="P:rhythmic process"/>
    <property type="evidence" value="ECO:0007669"/>
    <property type="project" value="UniProtKB-KW"/>
</dbReference>
<dbReference type="InterPro" id="IPR009741">
    <property type="entry name" value="EARLY_FLOWERING_4_dom"/>
</dbReference>
<protein>
    <recommendedName>
        <fullName evidence="6">Protein EARLY FLOWERING 4 domain-containing protein</fullName>
    </recommendedName>
</protein>
<dbReference type="Pfam" id="PF07011">
    <property type="entry name" value="Elf4"/>
    <property type="match status" value="1"/>
</dbReference>
<gene>
    <name evidence="7" type="ORF">ACH5RR_016812</name>
</gene>
<keyword evidence="4" id="KW-0539">Nucleus</keyword>
<sequence length="165" mass="18017">MSDGGRVDLSSLAAGESSMDDISTAAHPNHRRRSSQTLTKAQSLATTDHRTTANHLTHSMEAEGENNAAAYGDGSSEMWTTFTDSFQQVQSVLDRNRVLIQQVNENHQSKIHENLVKNVSLIQEINGNISKVVTLYSDLSGNFSSMCHQRNPANQSKGDAGKSEE</sequence>
<comment type="subcellular location">
    <subcellularLocation>
        <location evidence="1">Nucleus</location>
    </subcellularLocation>
</comment>
<evidence type="ECO:0000256" key="4">
    <source>
        <dbReference type="ARBA" id="ARBA00023242"/>
    </source>
</evidence>
<dbReference type="Proteomes" id="UP001630127">
    <property type="component" value="Unassembled WGS sequence"/>
</dbReference>
<comment type="caution">
    <text evidence="7">The sequence shown here is derived from an EMBL/GenBank/DDBJ whole genome shotgun (WGS) entry which is preliminary data.</text>
</comment>
<name>A0ABD2ZXF3_9GENT</name>
<evidence type="ECO:0000256" key="5">
    <source>
        <dbReference type="SAM" id="MobiDB-lite"/>
    </source>
</evidence>
<evidence type="ECO:0000313" key="8">
    <source>
        <dbReference type="Proteomes" id="UP001630127"/>
    </source>
</evidence>
<dbReference type="PANTHER" id="PTHR33469">
    <property type="entry name" value="PROTEIN ELF4-LIKE 4"/>
    <property type="match status" value="1"/>
</dbReference>
<comment type="similarity">
    <text evidence="2">Belongs to the EARLY FLOWERING 4 family.</text>
</comment>
<proteinExistence type="inferred from homology"/>
<feature type="region of interest" description="Disordered" evidence="5">
    <location>
        <begin position="1"/>
        <end position="48"/>
    </location>
</feature>
<feature type="domain" description="Protein EARLY FLOWERING 4" evidence="6">
    <location>
        <begin position="75"/>
        <end position="153"/>
    </location>
</feature>
<evidence type="ECO:0000259" key="6">
    <source>
        <dbReference type="Pfam" id="PF07011"/>
    </source>
</evidence>
<organism evidence="7 8">
    <name type="scientific">Cinchona calisaya</name>
    <dbReference type="NCBI Taxonomy" id="153742"/>
    <lineage>
        <taxon>Eukaryota</taxon>
        <taxon>Viridiplantae</taxon>
        <taxon>Streptophyta</taxon>
        <taxon>Embryophyta</taxon>
        <taxon>Tracheophyta</taxon>
        <taxon>Spermatophyta</taxon>
        <taxon>Magnoliopsida</taxon>
        <taxon>eudicotyledons</taxon>
        <taxon>Gunneridae</taxon>
        <taxon>Pentapetalae</taxon>
        <taxon>asterids</taxon>
        <taxon>lamiids</taxon>
        <taxon>Gentianales</taxon>
        <taxon>Rubiaceae</taxon>
        <taxon>Cinchonoideae</taxon>
        <taxon>Cinchoneae</taxon>
        <taxon>Cinchona</taxon>
    </lineage>
</organism>
<dbReference type="EMBL" id="JBJUIK010000007">
    <property type="protein sequence ID" value="KAL3523978.1"/>
    <property type="molecule type" value="Genomic_DNA"/>
</dbReference>
<feature type="compositionally biased region" description="Polar residues" evidence="5">
    <location>
        <begin position="146"/>
        <end position="157"/>
    </location>
</feature>
<dbReference type="AlphaFoldDB" id="A0ABD2ZXF3"/>
<evidence type="ECO:0000313" key="7">
    <source>
        <dbReference type="EMBL" id="KAL3523978.1"/>
    </source>
</evidence>
<evidence type="ECO:0000256" key="2">
    <source>
        <dbReference type="ARBA" id="ARBA00009514"/>
    </source>
</evidence>